<reference evidence="1" key="1">
    <citation type="submission" date="2020-05" db="EMBL/GenBank/DDBJ databases">
        <title>Large-scale comparative analyses of tick genomes elucidate their genetic diversity and vector capacities.</title>
        <authorList>
            <person name="Jia N."/>
            <person name="Wang J."/>
            <person name="Shi W."/>
            <person name="Du L."/>
            <person name="Sun Y."/>
            <person name="Zhan W."/>
            <person name="Jiang J."/>
            <person name="Wang Q."/>
            <person name="Zhang B."/>
            <person name="Ji P."/>
            <person name="Sakyi L.B."/>
            <person name="Cui X."/>
            <person name="Yuan T."/>
            <person name="Jiang B."/>
            <person name="Yang W."/>
            <person name="Lam T.T.-Y."/>
            <person name="Chang Q."/>
            <person name="Ding S."/>
            <person name="Wang X."/>
            <person name="Zhu J."/>
            <person name="Ruan X."/>
            <person name="Zhao L."/>
            <person name="Wei J."/>
            <person name="Que T."/>
            <person name="Du C."/>
            <person name="Cheng J."/>
            <person name="Dai P."/>
            <person name="Han X."/>
            <person name="Huang E."/>
            <person name="Gao Y."/>
            <person name="Liu J."/>
            <person name="Shao H."/>
            <person name="Ye R."/>
            <person name="Li L."/>
            <person name="Wei W."/>
            <person name="Wang X."/>
            <person name="Wang C."/>
            <person name="Yang T."/>
            <person name="Huo Q."/>
            <person name="Li W."/>
            <person name="Guo W."/>
            <person name="Chen H."/>
            <person name="Zhou L."/>
            <person name="Ni X."/>
            <person name="Tian J."/>
            <person name="Zhou Y."/>
            <person name="Sheng Y."/>
            <person name="Liu T."/>
            <person name="Pan Y."/>
            <person name="Xia L."/>
            <person name="Li J."/>
            <person name="Zhao F."/>
            <person name="Cao W."/>
        </authorList>
    </citation>
    <scope>NUCLEOTIDE SEQUENCE</scope>
    <source>
        <strain evidence="1">Dsil-2018</strain>
    </source>
</reference>
<sequence>MGKHANAKRRFRDEWLRDQKLKDWISPTEHGQAVKCKYCNCVLRPHYTDLLKHADSKKHKDYVVPAPQQLKQFLAQVSKPNFDQARREVRIALFTATHTPVSAIDELGEILQEEFDGKFRMHRTKCAAVIKNVLAPHFKHKLDKMVKEAPGYSLMLDESTDVSTTKQLCVSVRFHNSETNCISDTFLDLKEVANGTAEVMHQCVMDILSDHGLSLKDCVGIATDGANSMCGEHNSLWSRLREGNPDLILVKYMCHSLDLVAAKSMQTMPSALEYMVRESHNYFAHRSTRLAAYKGLYNSMLEDTDKVEPPKLLSLSPTRWLAMFDCIERILGQFESLQKFFSQYRQPQL</sequence>
<protein>
    <submittedName>
        <fullName evidence="1">Uncharacterized protein</fullName>
    </submittedName>
</protein>
<keyword evidence="2" id="KW-1185">Reference proteome</keyword>
<comment type="caution">
    <text evidence="1">The sequence shown here is derived from an EMBL/GenBank/DDBJ whole genome shotgun (WGS) entry which is preliminary data.</text>
</comment>
<dbReference type="EMBL" id="CM023479">
    <property type="protein sequence ID" value="KAH7973661.1"/>
    <property type="molecule type" value="Genomic_DNA"/>
</dbReference>
<gene>
    <name evidence="1" type="ORF">HPB49_003721</name>
</gene>
<organism evidence="1 2">
    <name type="scientific">Dermacentor silvarum</name>
    <name type="common">Tick</name>
    <dbReference type="NCBI Taxonomy" id="543639"/>
    <lineage>
        <taxon>Eukaryota</taxon>
        <taxon>Metazoa</taxon>
        <taxon>Ecdysozoa</taxon>
        <taxon>Arthropoda</taxon>
        <taxon>Chelicerata</taxon>
        <taxon>Arachnida</taxon>
        <taxon>Acari</taxon>
        <taxon>Parasitiformes</taxon>
        <taxon>Ixodida</taxon>
        <taxon>Ixodoidea</taxon>
        <taxon>Ixodidae</taxon>
        <taxon>Rhipicephalinae</taxon>
        <taxon>Dermacentor</taxon>
    </lineage>
</organism>
<evidence type="ECO:0000313" key="1">
    <source>
        <dbReference type="EMBL" id="KAH7973661.1"/>
    </source>
</evidence>
<proteinExistence type="predicted"/>
<dbReference type="Proteomes" id="UP000821865">
    <property type="component" value="Chromosome 10"/>
</dbReference>
<name>A0ACB8DMR3_DERSI</name>
<evidence type="ECO:0000313" key="2">
    <source>
        <dbReference type="Proteomes" id="UP000821865"/>
    </source>
</evidence>
<accession>A0ACB8DMR3</accession>